<dbReference type="InterPro" id="IPR049312">
    <property type="entry name" value="GIDA_C_N"/>
</dbReference>
<dbReference type="GO" id="GO:0070899">
    <property type="term" value="P:mitochondrial tRNA wobble uridine modification"/>
    <property type="evidence" value="ECO:0007669"/>
    <property type="project" value="UniProtKB-ARBA"/>
</dbReference>
<evidence type="ECO:0000259" key="5">
    <source>
        <dbReference type="SMART" id="SM01228"/>
    </source>
</evidence>
<dbReference type="InterPro" id="IPR002218">
    <property type="entry name" value="MnmG-rel"/>
</dbReference>
<proteinExistence type="inferred from homology"/>
<comment type="similarity">
    <text evidence="2">Belongs to the MnmG family.</text>
</comment>
<evidence type="ECO:0000313" key="7">
    <source>
        <dbReference type="Proteomes" id="UP000288805"/>
    </source>
</evidence>
<evidence type="ECO:0000313" key="6">
    <source>
        <dbReference type="EMBL" id="RVW78867.1"/>
    </source>
</evidence>
<name>A0A438H3J0_VITVI</name>
<keyword evidence="3" id="KW-0285">Flavoprotein</keyword>
<dbReference type="EMBL" id="QGNW01000289">
    <property type="protein sequence ID" value="RVW78867.1"/>
    <property type="molecule type" value="Genomic_DNA"/>
</dbReference>
<dbReference type="GO" id="GO:0005739">
    <property type="term" value="C:mitochondrion"/>
    <property type="evidence" value="ECO:0007669"/>
    <property type="project" value="GOC"/>
</dbReference>
<accession>A0A438H3J0</accession>
<dbReference type="Pfam" id="PF21680">
    <property type="entry name" value="GIDA_C_1st"/>
    <property type="match status" value="1"/>
</dbReference>
<evidence type="ECO:0000256" key="3">
    <source>
        <dbReference type="ARBA" id="ARBA00022630"/>
    </source>
</evidence>
<dbReference type="PANTHER" id="PTHR11806:SF0">
    <property type="entry name" value="PROTEIN MTO1 HOMOLOG, MITOCHONDRIAL"/>
    <property type="match status" value="1"/>
</dbReference>
<evidence type="ECO:0000256" key="2">
    <source>
        <dbReference type="ARBA" id="ARBA00007653"/>
    </source>
</evidence>
<feature type="domain" description="tRNA uridine 5-carboxymethylaminomethyl modification enzyme C-terminal subdomain" evidence="5">
    <location>
        <begin position="93"/>
        <end position="164"/>
    </location>
</feature>
<dbReference type="InterPro" id="IPR047001">
    <property type="entry name" value="MnmG_C_subdom"/>
</dbReference>
<dbReference type="AlphaFoldDB" id="A0A438H3J0"/>
<sequence length="207" mass="23496">MIGSLILQSYSLRIQEVVVHRDGEDRMIWTVSRTGRGDLASDVTHLSGQPVKDSSTLESILKKPHVQYKVLDKHGFGNELLSKIEKECVEIDIKYEGFIMRQQSQLKQMAHQQHRPLPEDLDYYAMTTLSLEAREKLSKIRPQTIGQASRVGGVSPADITALLIILETNRRKAQEQRRCQMLTSVMVDQDKCITAPLPETLDPQKIC</sequence>
<dbReference type="Pfam" id="PF13932">
    <property type="entry name" value="SAM_GIDA_C"/>
    <property type="match status" value="1"/>
</dbReference>
<dbReference type="SMART" id="SM01228">
    <property type="entry name" value="GIDA_assoc_3"/>
    <property type="match status" value="1"/>
</dbReference>
<comment type="cofactor">
    <cofactor evidence="1">
        <name>FAD</name>
        <dbReference type="ChEBI" id="CHEBI:57692"/>
    </cofactor>
</comment>
<evidence type="ECO:0000256" key="1">
    <source>
        <dbReference type="ARBA" id="ARBA00001974"/>
    </source>
</evidence>
<keyword evidence="4" id="KW-0274">FAD</keyword>
<dbReference type="Gene3D" id="1.10.150.570">
    <property type="entry name" value="GidA associated domain, C-terminal subdomain"/>
    <property type="match status" value="1"/>
</dbReference>
<dbReference type="PANTHER" id="PTHR11806">
    <property type="entry name" value="GLUCOSE INHIBITED DIVISION PROTEIN A"/>
    <property type="match status" value="1"/>
</dbReference>
<comment type="caution">
    <text evidence="6">The sequence shown here is derived from an EMBL/GenBank/DDBJ whole genome shotgun (WGS) entry which is preliminary data.</text>
</comment>
<protein>
    <submittedName>
        <fullName evidence="6">tRNA uridine 5-carboxymethylaminomethyl modification enzyme MnmG</fullName>
    </submittedName>
</protein>
<dbReference type="Gene3D" id="1.10.10.1800">
    <property type="entry name" value="tRNA uridine 5-carboxymethylaminomethyl modification enzyme MnmG/GidA"/>
    <property type="match status" value="1"/>
</dbReference>
<dbReference type="Proteomes" id="UP000288805">
    <property type="component" value="Unassembled WGS sequence"/>
</dbReference>
<reference evidence="6 7" key="1">
    <citation type="journal article" date="2018" name="PLoS Genet.">
        <title>Population sequencing reveals clonal diversity and ancestral inbreeding in the grapevine cultivar Chardonnay.</title>
        <authorList>
            <person name="Roach M.J."/>
            <person name="Johnson D.L."/>
            <person name="Bohlmann J."/>
            <person name="van Vuuren H.J."/>
            <person name="Jones S.J."/>
            <person name="Pretorius I.S."/>
            <person name="Schmidt S.A."/>
            <person name="Borneman A.R."/>
        </authorList>
    </citation>
    <scope>NUCLEOTIDE SEQUENCE [LARGE SCALE GENOMIC DNA]</scope>
    <source>
        <strain evidence="7">cv. Chardonnay</strain>
        <tissue evidence="6">Leaf</tissue>
    </source>
</reference>
<dbReference type="InterPro" id="IPR044920">
    <property type="entry name" value="MnmG_C_subdom_sf"/>
</dbReference>
<dbReference type="InterPro" id="IPR026904">
    <property type="entry name" value="MnmG_C"/>
</dbReference>
<dbReference type="GO" id="GO:0050660">
    <property type="term" value="F:flavin adenine dinucleotide binding"/>
    <property type="evidence" value="ECO:0007669"/>
    <property type="project" value="InterPro"/>
</dbReference>
<gene>
    <name evidence="6" type="primary">mnmG_5</name>
    <name evidence="6" type="ORF">CK203_043134</name>
</gene>
<evidence type="ECO:0000256" key="4">
    <source>
        <dbReference type="ARBA" id="ARBA00022827"/>
    </source>
</evidence>
<dbReference type="FunFam" id="1.10.150.570:FF:000001">
    <property type="entry name" value="tRNA uridine 5-carboxymethylaminomethyl modification enzyme MnmG"/>
    <property type="match status" value="1"/>
</dbReference>
<organism evidence="6 7">
    <name type="scientific">Vitis vinifera</name>
    <name type="common">Grape</name>
    <dbReference type="NCBI Taxonomy" id="29760"/>
    <lineage>
        <taxon>Eukaryota</taxon>
        <taxon>Viridiplantae</taxon>
        <taxon>Streptophyta</taxon>
        <taxon>Embryophyta</taxon>
        <taxon>Tracheophyta</taxon>
        <taxon>Spermatophyta</taxon>
        <taxon>Magnoliopsida</taxon>
        <taxon>eudicotyledons</taxon>
        <taxon>Gunneridae</taxon>
        <taxon>Pentapetalae</taxon>
        <taxon>rosids</taxon>
        <taxon>Vitales</taxon>
        <taxon>Vitaceae</taxon>
        <taxon>Viteae</taxon>
        <taxon>Vitis</taxon>
    </lineage>
</organism>